<keyword evidence="3" id="KW-1185">Reference proteome</keyword>
<feature type="compositionally biased region" description="Basic residues" evidence="1">
    <location>
        <begin position="1"/>
        <end position="11"/>
    </location>
</feature>
<reference evidence="2 3" key="1">
    <citation type="submission" date="2024-11" db="EMBL/GenBank/DDBJ databases">
        <title>Chromosome-level genome assembly of the freshwater bivalve Anodonta woodiana.</title>
        <authorList>
            <person name="Chen X."/>
        </authorList>
    </citation>
    <scope>NUCLEOTIDE SEQUENCE [LARGE SCALE GENOMIC DNA]</scope>
    <source>
        <strain evidence="2">MN2024</strain>
        <tissue evidence="2">Gills</tissue>
    </source>
</reference>
<evidence type="ECO:0000256" key="1">
    <source>
        <dbReference type="SAM" id="MobiDB-lite"/>
    </source>
</evidence>
<sequence>MKYRKERKLRQATHNNRSTTEESSSRVSSPISKSQTASPQNSRNEGTKRKMETIKQAPSAQPQTKAPYHRKEHTLFVTCGSTKTINISAKYISSALTKTYSGAFEIIRKKS</sequence>
<organism evidence="2 3">
    <name type="scientific">Sinanodonta woodiana</name>
    <name type="common">Chinese pond mussel</name>
    <name type="synonym">Anodonta woodiana</name>
    <dbReference type="NCBI Taxonomy" id="1069815"/>
    <lineage>
        <taxon>Eukaryota</taxon>
        <taxon>Metazoa</taxon>
        <taxon>Spiralia</taxon>
        <taxon>Lophotrochozoa</taxon>
        <taxon>Mollusca</taxon>
        <taxon>Bivalvia</taxon>
        <taxon>Autobranchia</taxon>
        <taxon>Heteroconchia</taxon>
        <taxon>Palaeoheterodonta</taxon>
        <taxon>Unionida</taxon>
        <taxon>Unionoidea</taxon>
        <taxon>Unionidae</taxon>
        <taxon>Unioninae</taxon>
        <taxon>Sinanodonta</taxon>
    </lineage>
</organism>
<dbReference type="Proteomes" id="UP001634394">
    <property type="component" value="Unassembled WGS sequence"/>
</dbReference>
<protein>
    <submittedName>
        <fullName evidence="2">Uncharacterized protein</fullName>
    </submittedName>
</protein>
<name>A0ABD3WZ78_SINWO</name>
<accession>A0ABD3WZ78</accession>
<evidence type="ECO:0000313" key="3">
    <source>
        <dbReference type="Proteomes" id="UP001634394"/>
    </source>
</evidence>
<dbReference type="EMBL" id="JBJQND010000004">
    <property type="protein sequence ID" value="KAL3878568.1"/>
    <property type="molecule type" value="Genomic_DNA"/>
</dbReference>
<feature type="compositionally biased region" description="Polar residues" evidence="1">
    <location>
        <begin position="35"/>
        <end position="44"/>
    </location>
</feature>
<feature type="region of interest" description="Disordered" evidence="1">
    <location>
        <begin position="1"/>
        <end position="69"/>
    </location>
</feature>
<feature type="compositionally biased region" description="Low complexity" evidence="1">
    <location>
        <begin position="25"/>
        <end position="34"/>
    </location>
</feature>
<comment type="caution">
    <text evidence="2">The sequence shown here is derived from an EMBL/GenBank/DDBJ whole genome shotgun (WGS) entry which is preliminary data.</text>
</comment>
<dbReference type="AlphaFoldDB" id="A0ABD3WZ78"/>
<proteinExistence type="predicted"/>
<evidence type="ECO:0000313" key="2">
    <source>
        <dbReference type="EMBL" id="KAL3878568.1"/>
    </source>
</evidence>
<gene>
    <name evidence="2" type="ORF">ACJMK2_030905</name>
</gene>